<evidence type="ECO:0000256" key="8">
    <source>
        <dbReference type="RuleBase" id="RU363032"/>
    </source>
</evidence>
<dbReference type="InterPro" id="IPR000515">
    <property type="entry name" value="MetI-like"/>
</dbReference>
<comment type="subcellular location">
    <subcellularLocation>
        <location evidence="1">Cell inner membrane</location>
        <topology evidence="1">Multi-pass membrane protein</topology>
    </subcellularLocation>
    <subcellularLocation>
        <location evidence="8">Cell membrane</location>
        <topology evidence="8">Multi-pass membrane protein</topology>
    </subcellularLocation>
</comment>
<feature type="transmembrane region" description="Helical" evidence="8">
    <location>
        <begin position="101"/>
        <end position="119"/>
    </location>
</feature>
<dbReference type="EMBL" id="UIGB01000001">
    <property type="protein sequence ID" value="SUU84040.1"/>
    <property type="molecule type" value="Genomic_DNA"/>
</dbReference>
<dbReference type="InterPro" id="IPR043429">
    <property type="entry name" value="ArtM/GltK/GlnP/TcyL/YhdX-like"/>
</dbReference>
<feature type="transmembrane region" description="Helical" evidence="8">
    <location>
        <begin position="147"/>
        <end position="165"/>
    </location>
</feature>
<organism evidence="10 11">
    <name type="scientific">Afipia felis</name>
    <name type="common">Cat scratch disease bacillus</name>
    <dbReference type="NCBI Taxonomy" id="1035"/>
    <lineage>
        <taxon>Bacteria</taxon>
        <taxon>Pseudomonadati</taxon>
        <taxon>Pseudomonadota</taxon>
        <taxon>Alphaproteobacteria</taxon>
        <taxon>Hyphomicrobiales</taxon>
        <taxon>Nitrobacteraceae</taxon>
        <taxon>Afipia</taxon>
    </lineage>
</organism>
<keyword evidence="6 8" id="KW-1133">Transmembrane helix</keyword>
<dbReference type="Gene3D" id="1.10.3720.10">
    <property type="entry name" value="MetI-like"/>
    <property type="match status" value="1"/>
</dbReference>
<keyword evidence="4" id="KW-1003">Cell membrane</keyword>
<dbReference type="GO" id="GO:0043190">
    <property type="term" value="C:ATP-binding cassette (ABC) transporter complex"/>
    <property type="evidence" value="ECO:0007669"/>
    <property type="project" value="InterPro"/>
</dbReference>
<dbReference type="InterPro" id="IPR035906">
    <property type="entry name" value="MetI-like_sf"/>
</dbReference>
<keyword evidence="7 8" id="KW-0472">Membrane</keyword>
<evidence type="ECO:0000256" key="7">
    <source>
        <dbReference type="ARBA" id="ARBA00023136"/>
    </source>
</evidence>
<dbReference type="InterPro" id="IPR010065">
    <property type="entry name" value="AA_ABC_transptr_permease_3TM"/>
</dbReference>
<dbReference type="PANTHER" id="PTHR30614">
    <property type="entry name" value="MEMBRANE COMPONENT OF AMINO ACID ABC TRANSPORTER"/>
    <property type="match status" value="1"/>
</dbReference>
<evidence type="ECO:0000256" key="3">
    <source>
        <dbReference type="ARBA" id="ARBA00022448"/>
    </source>
</evidence>
<protein>
    <submittedName>
        <fullName evidence="10">Probable amino-acid permease protein yxeN</fullName>
    </submittedName>
</protein>
<gene>
    <name evidence="10" type="primary">yxeN</name>
    <name evidence="10" type="ORF">NCTC12722_01223</name>
</gene>
<evidence type="ECO:0000256" key="6">
    <source>
        <dbReference type="ARBA" id="ARBA00022989"/>
    </source>
</evidence>
<feature type="transmembrane region" description="Helical" evidence="8">
    <location>
        <begin position="204"/>
        <end position="225"/>
    </location>
</feature>
<reference evidence="10 11" key="1">
    <citation type="submission" date="2018-06" db="EMBL/GenBank/DDBJ databases">
        <authorList>
            <consortium name="Pathogen Informatics"/>
            <person name="Doyle S."/>
        </authorList>
    </citation>
    <scope>NUCLEOTIDE SEQUENCE [LARGE SCALE GENOMIC DNA]</scope>
    <source>
        <strain evidence="10 11">NCTC12722</strain>
    </source>
</reference>
<comment type="similarity">
    <text evidence="2">Belongs to the binding-protein-dependent transport system permease family. HisMQ subfamily.</text>
</comment>
<dbReference type="RefSeq" id="WP_002718820.1">
    <property type="nucleotide sequence ID" value="NZ_UFSI01000001.1"/>
</dbReference>
<evidence type="ECO:0000256" key="2">
    <source>
        <dbReference type="ARBA" id="ARBA00010072"/>
    </source>
</evidence>
<dbReference type="SUPFAM" id="SSF161098">
    <property type="entry name" value="MetI-like"/>
    <property type="match status" value="1"/>
</dbReference>
<feature type="transmembrane region" description="Helical" evidence="8">
    <location>
        <begin position="15"/>
        <end position="47"/>
    </location>
</feature>
<evidence type="ECO:0000313" key="11">
    <source>
        <dbReference type="Proteomes" id="UP000254343"/>
    </source>
</evidence>
<dbReference type="GO" id="GO:0022857">
    <property type="term" value="F:transmembrane transporter activity"/>
    <property type="evidence" value="ECO:0007669"/>
    <property type="project" value="InterPro"/>
</dbReference>
<evidence type="ECO:0000259" key="9">
    <source>
        <dbReference type="PROSITE" id="PS50928"/>
    </source>
</evidence>
<accession>A0A380W555</accession>
<keyword evidence="5 8" id="KW-0812">Transmembrane</keyword>
<feature type="transmembrane region" description="Helical" evidence="8">
    <location>
        <begin position="59"/>
        <end position="81"/>
    </location>
</feature>
<dbReference type="GO" id="GO:0006865">
    <property type="term" value="P:amino acid transport"/>
    <property type="evidence" value="ECO:0007669"/>
    <property type="project" value="TreeGrafter"/>
</dbReference>
<dbReference type="AlphaFoldDB" id="A0A380W555"/>
<dbReference type="OrthoDB" id="7341446at2"/>
<sequence>MNYSWDWGMLFRDPYAGWIVSGFSTTCILAIYAWLIAFSFGSIIGVLRTLDNKILRTVGTIYVEIFRNIPLLAQMFLWYFVIPELLPADAQRYVKRGMPDPQFWTAVVALGFYTASRVAEQVRSGIQSIPRGQQNAALAMGFSRLQVYRYVLLPIGYRTVIPSLTNDFLGVFKNSSLALTLGVMELTATARQIEEYTFQSFEPFMAATVLYSCVTLCVIALMRFLERKSRIIGTASAGGR</sequence>
<dbReference type="CDD" id="cd06261">
    <property type="entry name" value="TM_PBP2"/>
    <property type="match status" value="1"/>
</dbReference>
<evidence type="ECO:0000256" key="1">
    <source>
        <dbReference type="ARBA" id="ARBA00004429"/>
    </source>
</evidence>
<dbReference type="PROSITE" id="PS50928">
    <property type="entry name" value="ABC_TM1"/>
    <property type="match status" value="1"/>
</dbReference>
<evidence type="ECO:0000313" key="10">
    <source>
        <dbReference type="EMBL" id="SUU84040.1"/>
    </source>
</evidence>
<keyword evidence="3 8" id="KW-0813">Transport</keyword>
<proteinExistence type="inferred from homology"/>
<evidence type="ECO:0000256" key="4">
    <source>
        <dbReference type="ARBA" id="ARBA00022475"/>
    </source>
</evidence>
<dbReference type="Pfam" id="PF00528">
    <property type="entry name" value="BPD_transp_1"/>
    <property type="match status" value="1"/>
</dbReference>
<dbReference type="Proteomes" id="UP000254343">
    <property type="component" value="Unassembled WGS sequence"/>
</dbReference>
<evidence type="ECO:0000256" key="5">
    <source>
        <dbReference type="ARBA" id="ARBA00022692"/>
    </source>
</evidence>
<dbReference type="NCBIfam" id="TIGR01726">
    <property type="entry name" value="HEQRo_perm_3TM"/>
    <property type="match status" value="1"/>
</dbReference>
<dbReference type="PANTHER" id="PTHR30614:SF42">
    <property type="entry name" value="GLUTAMATE_ASPARTATE IMPORT PERMEASE PROTEIN GLTJ"/>
    <property type="match status" value="1"/>
</dbReference>
<feature type="domain" description="ABC transmembrane type-1" evidence="9">
    <location>
        <begin position="23"/>
        <end position="222"/>
    </location>
</feature>
<name>A0A380W555_AFIFE</name>